<evidence type="ECO:0000313" key="5">
    <source>
        <dbReference type="Proteomes" id="UP001596395"/>
    </source>
</evidence>
<protein>
    <recommendedName>
        <fullName evidence="3">DUF7344 domain-containing protein</fullName>
    </recommendedName>
</protein>
<comment type="caution">
    <text evidence="4">The sequence shown here is derived from an EMBL/GenBank/DDBJ whole genome shotgun (WGS) entry which is preliminary data.</text>
</comment>
<proteinExistence type="predicted"/>
<keyword evidence="2" id="KW-0472">Membrane</keyword>
<dbReference type="RefSeq" id="WP_336351520.1">
    <property type="nucleotide sequence ID" value="NZ_JAZAQL010000003.1"/>
</dbReference>
<sequence length="205" mass="21845">MNDTYDNNTDSGVEPGGRGTSEDDAPAGLDEPLVGLGGDDAELPLERVFDILRNERRQRVLGYLAVTDDDVIRIGDLAEHVAAIENDMPVNALSSQQRKRVYVALYQCHLPKMADAGVIEFDKDRGTIEVGPNADQLRPYLDIEAESSEDETIRFGTPFAILSVAGVVAYLFAALAGGTGIAIGGFVLLGGVLAAAVIGYRDHVA</sequence>
<evidence type="ECO:0000313" key="4">
    <source>
        <dbReference type="EMBL" id="MFC6954576.1"/>
    </source>
</evidence>
<dbReference type="AlphaFoldDB" id="A0ABD5VHQ4"/>
<feature type="domain" description="DUF7344" evidence="3">
    <location>
        <begin position="49"/>
        <end position="129"/>
    </location>
</feature>
<keyword evidence="2" id="KW-1133">Transmembrane helix</keyword>
<dbReference type="InterPro" id="IPR055768">
    <property type="entry name" value="DUF7344"/>
</dbReference>
<accession>A0ABD5VHQ4</accession>
<reference evidence="4 5" key="1">
    <citation type="journal article" date="2019" name="Int. J. Syst. Evol. Microbiol.">
        <title>The Global Catalogue of Microorganisms (GCM) 10K type strain sequencing project: providing services to taxonomists for standard genome sequencing and annotation.</title>
        <authorList>
            <consortium name="The Broad Institute Genomics Platform"/>
            <consortium name="The Broad Institute Genome Sequencing Center for Infectious Disease"/>
            <person name="Wu L."/>
            <person name="Ma J."/>
        </authorList>
    </citation>
    <scope>NUCLEOTIDE SEQUENCE [LARGE SCALE GENOMIC DNA]</scope>
    <source>
        <strain evidence="4 5">GX26</strain>
    </source>
</reference>
<name>A0ABD5VHQ4_9EURY</name>
<dbReference type="EMBL" id="JBHSXN010000003">
    <property type="protein sequence ID" value="MFC6954576.1"/>
    <property type="molecule type" value="Genomic_DNA"/>
</dbReference>
<evidence type="ECO:0000256" key="1">
    <source>
        <dbReference type="SAM" id="MobiDB-lite"/>
    </source>
</evidence>
<feature type="compositionally biased region" description="Polar residues" evidence="1">
    <location>
        <begin position="1"/>
        <end position="11"/>
    </location>
</feature>
<dbReference type="Pfam" id="PF24035">
    <property type="entry name" value="DUF7344"/>
    <property type="match status" value="1"/>
</dbReference>
<feature type="region of interest" description="Disordered" evidence="1">
    <location>
        <begin position="1"/>
        <end position="38"/>
    </location>
</feature>
<evidence type="ECO:0000259" key="3">
    <source>
        <dbReference type="Pfam" id="PF24035"/>
    </source>
</evidence>
<keyword evidence="2" id="KW-0812">Transmembrane</keyword>
<keyword evidence="5" id="KW-1185">Reference proteome</keyword>
<feature type="transmembrane region" description="Helical" evidence="2">
    <location>
        <begin position="181"/>
        <end position="200"/>
    </location>
</feature>
<organism evidence="4 5">
    <name type="scientific">Halorubellus litoreus</name>
    <dbReference type="NCBI Taxonomy" id="755308"/>
    <lineage>
        <taxon>Archaea</taxon>
        <taxon>Methanobacteriati</taxon>
        <taxon>Methanobacteriota</taxon>
        <taxon>Stenosarchaea group</taxon>
        <taxon>Halobacteria</taxon>
        <taxon>Halobacteriales</taxon>
        <taxon>Halorubellaceae</taxon>
        <taxon>Halorubellus</taxon>
    </lineage>
</organism>
<gene>
    <name evidence="4" type="ORF">ACFQGB_17055</name>
</gene>
<evidence type="ECO:0000256" key="2">
    <source>
        <dbReference type="SAM" id="Phobius"/>
    </source>
</evidence>
<dbReference type="Proteomes" id="UP001596395">
    <property type="component" value="Unassembled WGS sequence"/>
</dbReference>
<feature type="transmembrane region" description="Helical" evidence="2">
    <location>
        <begin position="155"/>
        <end position="175"/>
    </location>
</feature>